<dbReference type="PANTHER" id="PTHR30619:SF1">
    <property type="entry name" value="RECOMBINATION PROTEIN 2"/>
    <property type="match status" value="1"/>
</dbReference>
<accession>A0A7W5H2P8</accession>
<feature type="transmembrane region" description="Helical" evidence="6">
    <location>
        <begin position="6"/>
        <end position="24"/>
    </location>
</feature>
<reference evidence="9 10" key="1">
    <citation type="submission" date="2020-08" db="EMBL/GenBank/DDBJ databases">
        <title>Genomic Encyclopedia of Type Strains, Phase IV (KMG-IV): sequencing the most valuable type-strain genomes for metagenomic binning, comparative biology and taxonomic classification.</title>
        <authorList>
            <person name="Goeker M."/>
        </authorList>
    </citation>
    <scope>NUCLEOTIDE SEQUENCE [LARGE SCALE GENOMIC DNA]</scope>
    <source>
        <strain evidence="9 10">DSM 27471</strain>
    </source>
</reference>
<dbReference type="EMBL" id="JACHYB010000002">
    <property type="protein sequence ID" value="MBB3187789.1"/>
    <property type="molecule type" value="Genomic_DNA"/>
</dbReference>
<dbReference type="InterPro" id="IPR004477">
    <property type="entry name" value="ComEC_N"/>
</dbReference>
<feature type="transmembrane region" description="Helical" evidence="6">
    <location>
        <begin position="478"/>
        <end position="498"/>
    </location>
</feature>
<evidence type="ECO:0000313" key="10">
    <source>
        <dbReference type="Proteomes" id="UP000544222"/>
    </source>
</evidence>
<proteinExistence type="predicted"/>
<keyword evidence="4 6" id="KW-1133">Transmembrane helix</keyword>
<comment type="subcellular location">
    <subcellularLocation>
        <location evidence="1">Cell membrane</location>
        <topology evidence="1">Multi-pass membrane protein</topology>
    </subcellularLocation>
</comment>
<feature type="transmembrane region" description="Helical" evidence="6">
    <location>
        <begin position="257"/>
        <end position="279"/>
    </location>
</feature>
<feature type="domain" description="DUF4131" evidence="8">
    <location>
        <begin position="28"/>
        <end position="186"/>
    </location>
</feature>
<dbReference type="Pfam" id="PF13567">
    <property type="entry name" value="DUF4131"/>
    <property type="match status" value="1"/>
</dbReference>
<evidence type="ECO:0000259" key="7">
    <source>
        <dbReference type="Pfam" id="PF03772"/>
    </source>
</evidence>
<keyword evidence="2" id="KW-1003">Cell membrane</keyword>
<dbReference type="Pfam" id="PF03772">
    <property type="entry name" value="Competence"/>
    <property type="match status" value="1"/>
</dbReference>
<keyword evidence="5 6" id="KW-0472">Membrane</keyword>
<name>A0A7W5H2P8_9PORP</name>
<sequence>MNQFFHQTPFFRITLALTGGIFLADYFSPSVLLLVVLVMLCLGGVAVSMFFPDSFRFRWLFGVSVAGLMVLLGMVRMQESRQQTAFPREGMKGVFLVEVTDAPVVKAKSVLYQVRLLSRYESGHSISVEKMAYLYVSKDSIAQLFDLGDRFLASATFAPVRATGNPGAFDFNRFLQNHGIAATGYAIRRDIKFTGKDHGFSFYAAALHLRSKLLEVYHRYHIDGDPFAVVAALTLGYNEALSRELRDSYSVSGTMHVLSVSGLHVGIIYGVLYFLLGFMRRKRRTLVIQQGLIIVCLWGFAFLTGLAPAVVRATLMFSLVAAGRMLIRKPQIMNTVFFSAFVMLLLRPTYMYDVGFQLSYIAVISIVYFTPRLESLLYTRNRVLIWLWRLLCVSMAAQIGTSALGIFYFHRFATFFWMGNLFVVPAAAFVIYLAIGLLILSPFPVVASFIAVLLKWLLNMMNGVIRWIESLPCAAYNCWIDAFQLFISFGAIIALGAYCSSKRFAFLAAGLSCVFLFFADSLWRTYAGLAHHQAIILADSRHTHVDFLLGNEHYAITADSGVLQELEKAYYLQQRTKAPTLWNKAYVSVEGKHFLVTNDSLFRNKTTAQPLPVDYLILGNRTRITFDKLYRMVKPRYVIIDQTISPWYSRNVRQACDSLGIACTDMKQTGAVRIAL</sequence>
<dbReference type="InterPro" id="IPR052159">
    <property type="entry name" value="Competence_DNA_uptake"/>
</dbReference>
<dbReference type="GO" id="GO:0005886">
    <property type="term" value="C:plasma membrane"/>
    <property type="evidence" value="ECO:0007669"/>
    <property type="project" value="UniProtKB-SubCell"/>
</dbReference>
<feature type="transmembrane region" description="Helical" evidence="6">
    <location>
        <begin position="504"/>
        <end position="523"/>
    </location>
</feature>
<feature type="transmembrane region" description="Helical" evidence="6">
    <location>
        <begin position="383"/>
        <end position="409"/>
    </location>
</feature>
<evidence type="ECO:0000256" key="6">
    <source>
        <dbReference type="SAM" id="Phobius"/>
    </source>
</evidence>
<evidence type="ECO:0000256" key="5">
    <source>
        <dbReference type="ARBA" id="ARBA00023136"/>
    </source>
</evidence>
<feature type="transmembrane region" description="Helical" evidence="6">
    <location>
        <begin position="57"/>
        <end position="75"/>
    </location>
</feature>
<evidence type="ECO:0000256" key="4">
    <source>
        <dbReference type="ARBA" id="ARBA00022989"/>
    </source>
</evidence>
<dbReference type="Proteomes" id="UP000544222">
    <property type="component" value="Unassembled WGS sequence"/>
</dbReference>
<feature type="domain" description="ComEC/Rec2-related protein" evidence="7">
    <location>
        <begin position="233"/>
        <end position="499"/>
    </location>
</feature>
<dbReference type="AlphaFoldDB" id="A0A7W5H2P8"/>
<protein>
    <submittedName>
        <fullName evidence="9">Competence protein ComEC</fullName>
    </submittedName>
</protein>
<evidence type="ECO:0000256" key="3">
    <source>
        <dbReference type="ARBA" id="ARBA00022692"/>
    </source>
</evidence>
<dbReference type="InterPro" id="IPR025405">
    <property type="entry name" value="DUF4131"/>
</dbReference>
<feature type="transmembrane region" description="Helical" evidence="6">
    <location>
        <begin position="354"/>
        <end position="371"/>
    </location>
</feature>
<feature type="transmembrane region" description="Helical" evidence="6">
    <location>
        <begin position="332"/>
        <end position="348"/>
    </location>
</feature>
<feature type="transmembrane region" description="Helical" evidence="6">
    <location>
        <begin position="286"/>
        <end position="303"/>
    </location>
</feature>
<keyword evidence="3 6" id="KW-0812">Transmembrane</keyword>
<evidence type="ECO:0000256" key="2">
    <source>
        <dbReference type="ARBA" id="ARBA00022475"/>
    </source>
</evidence>
<feature type="transmembrane region" description="Helical" evidence="6">
    <location>
        <begin position="429"/>
        <end position="458"/>
    </location>
</feature>
<organism evidence="9 10">
    <name type="scientific">Microbacter margulisiae</name>
    <dbReference type="NCBI Taxonomy" id="1350067"/>
    <lineage>
        <taxon>Bacteria</taxon>
        <taxon>Pseudomonadati</taxon>
        <taxon>Bacteroidota</taxon>
        <taxon>Bacteroidia</taxon>
        <taxon>Bacteroidales</taxon>
        <taxon>Porphyromonadaceae</taxon>
        <taxon>Microbacter</taxon>
    </lineage>
</organism>
<evidence type="ECO:0000259" key="8">
    <source>
        <dbReference type="Pfam" id="PF13567"/>
    </source>
</evidence>
<keyword evidence="10" id="KW-1185">Reference proteome</keyword>
<gene>
    <name evidence="9" type="ORF">FHX64_001987</name>
</gene>
<dbReference type="PANTHER" id="PTHR30619">
    <property type="entry name" value="DNA INTERNALIZATION/COMPETENCE PROTEIN COMEC/REC2"/>
    <property type="match status" value="1"/>
</dbReference>
<dbReference type="RefSeq" id="WP_183413621.1">
    <property type="nucleotide sequence ID" value="NZ_JACHYB010000002.1"/>
</dbReference>
<evidence type="ECO:0000313" key="9">
    <source>
        <dbReference type="EMBL" id="MBB3187789.1"/>
    </source>
</evidence>
<comment type="caution">
    <text evidence="9">The sequence shown here is derived from an EMBL/GenBank/DDBJ whole genome shotgun (WGS) entry which is preliminary data.</text>
</comment>
<dbReference type="NCBIfam" id="TIGR00360">
    <property type="entry name" value="ComEC_N-term"/>
    <property type="match status" value="1"/>
</dbReference>
<feature type="transmembrane region" description="Helical" evidence="6">
    <location>
        <begin position="31"/>
        <end position="51"/>
    </location>
</feature>
<evidence type="ECO:0000256" key="1">
    <source>
        <dbReference type="ARBA" id="ARBA00004651"/>
    </source>
</evidence>